<evidence type="ECO:0000256" key="1">
    <source>
        <dbReference type="SAM" id="MobiDB-lite"/>
    </source>
</evidence>
<proteinExistence type="predicted"/>
<feature type="domain" description="Peptidase C14 caspase" evidence="2">
    <location>
        <begin position="62"/>
        <end position="188"/>
    </location>
</feature>
<evidence type="ECO:0000313" key="5">
    <source>
        <dbReference type="EMBL" id="VFJ61661.1"/>
    </source>
</evidence>
<dbReference type="Gene3D" id="3.90.1580.10">
    <property type="entry name" value="paralog of FGE (formylglycine-generating enzyme)"/>
    <property type="match status" value="1"/>
</dbReference>
<name>A0A450T4V9_9GAMM</name>
<protein>
    <submittedName>
        <fullName evidence="5">Formylglycine-generating enzyme, required for sulfatase activity, contains SUMF1/FGE domain</fullName>
    </submittedName>
</protein>
<accession>A0A450T4V9</accession>
<dbReference type="Gene3D" id="3.40.50.1460">
    <property type="match status" value="1"/>
</dbReference>
<feature type="region of interest" description="Disordered" evidence="1">
    <location>
        <begin position="287"/>
        <end position="308"/>
    </location>
</feature>
<dbReference type="PANTHER" id="PTHR23150:SF35">
    <property type="entry name" value="BLL6746 PROTEIN"/>
    <property type="match status" value="1"/>
</dbReference>
<dbReference type="AlphaFoldDB" id="A0A450T4V9"/>
<dbReference type="SUPFAM" id="SSF52129">
    <property type="entry name" value="Caspase-like"/>
    <property type="match status" value="1"/>
</dbReference>
<dbReference type="InterPro" id="IPR042095">
    <property type="entry name" value="SUMF_sf"/>
</dbReference>
<sequence length="717" mass="80230">MIGTQRHNMPLSKPGTFPILRRLALFIALLSGWGTTDALADTRGLRVVTTTKGEELLRYGKSFALLIGVSDYAHWSDLHQVPRELDRVQKMLEGQGFAVTRVNNPDSDALSDAFEDFKDKYGFHRNNRLLFFFSGHGHTRDHNNKGYLVPADAPDPNDDETGFLRHALFLFDSCFSGTVFKQKAQPEKPRHLTGDIGGKVRQFITAGDAGDEVPARSTFTPAFVDAITQGKADLYRDGYITGTELGLYLKSEVPKFIRQTPQFGKIRDYELSRGDFVFVLGRKAPQPGTVPSPVGGKPRDDSPGIDSTIERDFWNSIKQSRDPDEYRAYLAQYPQGSFAALAELRLRKFQSRASEEMGTAPGAFAHPTPPVLPRTGKLIVRSNVSGDTVFIDGKAVGATGPAAHILSPGEHEIRVEKEGFEPFETMITLSAGKEETIRARLTRIRHANAPAMVAISGGCFRMGSPDSEKGRESDERQHRVCVDDFSLARYEVTVAEFRRFVRVSGYRTDAEKGKGCRTYDGDSWDYRDWASWKKPGKGQSNGDRDPVRCVSWNDAQAYMDWLNRETGGEYRLPTEAEQEYAIRAGTTTRYFWGDNEDAACRYANVHDAASKRKYGFSWTAFSCDDGHADVAPVGSFRANGFGLYDMTGNVWEWSCSLYEENYDGSENSCTYKENDGGRALRGGAWVFEPRWLRSADRFWGSPNAASYFIGFRLARDF</sequence>
<dbReference type="GO" id="GO:0004197">
    <property type="term" value="F:cysteine-type endopeptidase activity"/>
    <property type="evidence" value="ECO:0007669"/>
    <property type="project" value="InterPro"/>
</dbReference>
<dbReference type="InterPro" id="IPR013229">
    <property type="entry name" value="PEGA"/>
</dbReference>
<dbReference type="EMBL" id="CAADFD010000067">
    <property type="protein sequence ID" value="VFJ61661.1"/>
    <property type="molecule type" value="Genomic_DNA"/>
</dbReference>
<feature type="domain" description="PEGA" evidence="4">
    <location>
        <begin position="376"/>
        <end position="443"/>
    </location>
</feature>
<evidence type="ECO:0000259" key="4">
    <source>
        <dbReference type="Pfam" id="PF08308"/>
    </source>
</evidence>
<evidence type="ECO:0000259" key="2">
    <source>
        <dbReference type="Pfam" id="PF00656"/>
    </source>
</evidence>
<dbReference type="InterPro" id="IPR051043">
    <property type="entry name" value="Sulfatase_Mod_Factor_Kinase"/>
</dbReference>
<dbReference type="SUPFAM" id="SSF56436">
    <property type="entry name" value="C-type lectin-like"/>
    <property type="match status" value="1"/>
</dbReference>
<dbReference type="GO" id="GO:0006508">
    <property type="term" value="P:proteolysis"/>
    <property type="evidence" value="ECO:0007669"/>
    <property type="project" value="InterPro"/>
</dbReference>
<reference evidence="5" key="1">
    <citation type="submission" date="2019-02" db="EMBL/GenBank/DDBJ databases">
        <authorList>
            <person name="Gruber-Vodicka R. H."/>
            <person name="Seah K. B. B."/>
        </authorList>
    </citation>
    <scope>NUCLEOTIDE SEQUENCE</scope>
    <source>
        <strain evidence="5">BECK_BZ106</strain>
    </source>
</reference>
<dbReference type="Pfam" id="PF03781">
    <property type="entry name" value="FGE-sulfatase"/>
    <property type="match status" value="1"/>
</dbReference>
<organism evidence="5">
    <name type="scientific">Candidatus Kentrum sp. FW</name>
    <dbReference type="NCBI Taxonomy" id="2126338"/>
    <lineage>
        <taxon>Bacteria</taxon>
        <taxon>Pseudomonadati</taxon>
        <taxon>Pseudomonadota</taxon>
        <taxon>Gammaproteobacteria</taxon>
        <taxon>Candidatus Kentrum</taxon>
    </lineage>
</organism>
<gene>
    <name evidence="5" type="ORF">BECKFW1821B_GA0114236_10676</name>
</gene>
<dbReference type="InterPro" id="IPR011600">
    <property type="entry name" value="Pept_C14_caspase"/>
</dbReference>
<evidence type="ECO:0000259" key="3">
    <source>
        <dbReference type="Pfam" id="PF03781"/>
    </source>
</evidence>
<feature type="domain" description="Sulfatase-modifying factor enzyme-like" evidence="3">
    <location>
        <begin position="449"/>
        <end position="715"/>
    </location>
</feature>
<dbReference type="Pfam" id="PF00656">
    <property type="entry name" value="Peptidase_C14"/>
    <property type="match status" value="1"/>
</dbReference>
<dbReference type="InterPro" id="IPR016187">
    <property type="entry name" value="CTDL_fold"/>
</dbReference>
<dbReference type="PANTHER" id="PTHR23150">
    <property type="entry name" value="SULFATASE MODIFYING FACTOR 1, 2"/>
    <property type="match status" value="1"/>
</dbReference>
<dbReference type="InterPro" id="IPR005532">
    <property type="entry name" value="SUMF_dom"/>
</dbReference>
<dbReference type="InterPro" id="IPR029030">
    <property type="entry name" value="Caspase-like_dom_sf"/>
</dbReference>
<feature type="compositionally biased region" description="Basic and acidic residues" evidence="1">
    <location>
        <begin position="297"/>
        <end position="308"/>
    </location>
</feature>
<dbReference type="GO" id="GO:0120147">
    <property type="term" value="F:formylglycine-generating oxidase activity"/>
    <property type="evidence" value="ECO:0007669"/>
    <property type="project" value="TreeGrafter"/>
</dbReference>
<dbReference type="Pfam" id="PF08308">
    <property type="entry name" value="PEGA"/>
    <property type="match status" value="1"/>
</dbReference>